<dbReference type="EMBL" id="VTOX01000001">
    <property type="protein sequence ID" value="NKE65060.1"/>
    <property type="molecule type" value="Genomic_DNA"/>
</dbReference>
<dbReference type="RefSeq" id="WP_168106095.1">
    <property type="nucleotide sequence ID" value="NZ_VTOX01000001.1"/>
</dbReference>
<dbReference type="Proteomes" id="UP000521868">
    <property type="component" value="Unassembled WGS sequence"/>
</dbReference>
<reference evidence="4 5" key="1">
    <citation type="journal article" date="2020" name="Nature">
        <title>Bacterial chemolithoautotrophy via manganese oxidation.</title>
        <authorList>
            <person name="Yu H."/>
            <person name="Leadbetter J.R."/>
        </authorList>
    </citation>
    <scope>NUCLEOTIDE SEQUENCE [LARGE SCALE GENOMIC DNA]</scope>
    <source>
        <strain evidence="4 5">RBP-1</strain>
    </source>
</reference>
<accession>A0A7X6DD83</accession>
<dbReference type="CDD" id="cd04662">
    <property type="entry name" value="NUDIX_Hydrolase"/>
    <property type="match status" value="1"/>
</dbReference>
<evidence type="ECO:0000256" key="1">
    <source>
        <dbReference type="ARBA" id="ARBA00001946"/>
    </source>
</evidence>
<sequence>MKRSAGLLMFRRPGGALEVLLAHPGGPFWRHRDAGAWTIPKGEFADPERAVDAARREFTEETGFAVTPPLLPLGHVVQKSGKRVSAWAFEGECDPARLRCNEFELEWPPGSGRTQRHPEIDRVAWFGTAEARRRLVPAQCVFLDRLVRTLER</sequence>
<comment type="cofactor">
    <cofactor evidence="1">
        <name>Mg(2+)</name>
        <dbReference type="ChEBI" id="CHEBI:18420"/>
    </cofactor>
</comment>
<dbReference type="SUPFAM" id="SSF55811">
    <property type="entry name" value="Nudix"/>
    <property type="match status" value="1"/>
</dbReference>
<dbReference type="PANTHER" id="PTHR21340">
    <property type="entry name" value="DIADENOSINE 5,5-P1,P4-TETRAPHOSPHATE PYROPHOSPHOHYDROLASE MUTT"/>
    <property type="match status" value="1"/>
</dbReference>
<gene>
    <name evidence="4" type="ORF">RAMLITH_04445</name>
</gene>
<dbReference type="PROSITE" id="PS00893">
    <property type="entry name" value="NUDIX_BOX"/>
    <property type="match status" value="1"/>
</dbReference>
<evidence type="ECO:0000256" key="2">
    <source>
        <dbReference type="ARBA" id="ARBA00022801"/>
    </source>
</evidence>
<dbReference type="InterPro" id="IPR000086">
    <property type="entry name" value="NUDIX_hydrolase_dom"/>
</dbReference>
<evidence type="ECO:0000313" key="5">
    <source>
        <dbReference type="Proteomes" id="UP000521868"/>
    </source>
</evidence>
<dbReference type="PROSITE" id="PS51462">
    <property type="entry name" value="NUDIX"/>
    <property type="match status" value="1"/>
</dbReference>
<proteinExistence type="predicted"/>
<keyword evidence="5" id="KW-1185">Reference proteome</keyword>
<dbReference type="GO" id="GO:0006754">
    <property type="term" value="P:ATP biosynthetic process"/>
    <property type="evidence" value="ECO:0007669"/>
    <property type="project" value="TreeGrafter"/>
</dbReference>
<dbReference type="GO" id="GO:0004081">
    <property type="term" value="F:bis(5'-nucleosyl)-tetraphosphatase (asymmetrical) activity"/>
    <property type="evidence" value="ECO:0007669"/>
    <property type="project" value="TreeGrafter"/>
</dbReference>
<dbReference type="InterPro" id="IPR015797">
    <property type="entry name" value="NUDIX_hydrolase-like_dom_sf"/>
</dbReference>
<evidence type="ECO:0000259" key="3">
    <source>
        <dbReference type="PROSITE" id="PS51462"/>
    </source>
</evidence>
<dbReference type="GO" id="GO:0006167">
    <property type="term" value="P:AMP biosynthetic process"/>
    <property type="evidence" value="ECO:0007669"/>
    <property type="project" value="TreeGrafter"/>
</dbReference>
<dbReference type="Gene3D" id="3.90.79.10">
    <property type="entry name" value="Nucleoside Triphosphate Pyrophosphohydrolase"/>
    <property type="match status" value="1"/>
</dbReference>
<dbReference type="InterPro" id="IPR051325">
    <property type="entry name" value="Nudix_hydrolase_domain"/>
</dbReference>
<evidence type="ECO:0000313" key="4">
    <source>
        <dbReference type="EMBL" id="NKE65060.1"/>
    </source>
</evidence>
<organism evidence="4 5">
    <name type="scientific">Ramlibacter lithotrophicus</name>
    <dbReference type="NCBI Taxonomy" id="2606681"/>
    <lineage>
        <taxon>Bacteria</taxon>
        <taxon>Pseudomonadati</taxon>
        <taxon>Pseudomonadota</taxon>
        <taxon>Betaproteobacteria</taxon>
        <taxon>Burkholderiales</taxon>
        <taxon>Comamonadaceae</taxon>
        <taxon>Ramlibacter</taxon>
    </lineage>
</organism>
<protein>
    <submittedName>
        <fullName evidence="4">NUDIX domain-containing protein</fullName>
    </submittedName>
</protein>
<keyword evidence="2" id="KW-0378">Hydrolase</keyword>
<dbReference type="AlphaFoldDB" id="A0A7X6DD83"/>
<dbReference type="PANTHER" id="PTHR21340:SF7">
    <property type="entry name" value="NUDIX HYDROLASE DOMAIN-CONTAINING PROTEIN"/>
    <property type="match status" value="1"/>
</dbReference>
<name>A0A7X6DD83_9BURK</name>
<dbReference type="Pfam" id="PF00293">
    <property type="entry name" value="NUDIX"/>
    <property type="match status" value="1"/>
</dbReference>
<comment type="caution">
    <text evidence="4">The sequence shown here is derived from an EMBL/GenBank/DDBJ whole genome shotgun (WGS) entry which is preliminary data.</text>
</comment>
<dbReference type="InterPro" id="IPR020084">
    <property type="entry name" value="NUDIX_hydrolase_CS"/>
</dbReference>
<feature type="domain" description="Nudix hydrolase" evidence="3">
    <location>
        <begin position="1"/>
        <end position="148"/>
    </location>
</feature>